<protein>
    <submittedName>
        <fullName evidence="5">Peptide ABC transporter substrate-binding protein</fullName>
    </submittedName>
</protein>
<proteinExistence type="inferred from homology"/>
<dbReference type="GO" id="GO:1904680">
    <property type="term" value="F:peptide transmembrane transporter activity"/>
    <property type="evidence" value="ECO:0007669"/>
    <property type="project" value="TreeGrafter"/>
</dbReference>
<evidence type="ECO:0000256" key="3">
    <source>
        <dbReference type="ARBA" id="ARBA00022729"/>
    </source>
</evidence>
<dbReference type="Gene3D" id="3.10.105.10">
    <property type="entry name" value="Dipeptide-binding Protein, Domain 3"/>
    <property type="match status" value="1"/>
</dbReference>
<dbReference type="OrthoDB" id="403896at2"/>
<evidence type="ECO:0000256" key="2">
    <source>
        <dbReference type="ARBA" id="ARBA00022448"/>
    </source>
</evidence>
<dbReference type="Proteomes" id="UP000306888">
    <property type="component" value="Unassembled WGS sequence"/>
</dbReference>
<evidence type="ECO:0000313" key="6">
    <source>
        <dbReference type="Proteomes" id="UP000306888"/>
    </source>
</evidence>
<accession>A0A4S2DGX9</accession>
<dbReference type="SUPFAM" id="SSF53850">
    <property type="entry name" value="Periplasmic binding protein-like II"/>
    <property type="match status" value="1"/>
</dbReference>
<dbReference type="PANTHER" id="PTHR30290">
    <property type="entry name" value="PERIPLASMIC BINDING COMPONENT OF ABC TRANSPORTER"/>
    <property type="match status" value="1"/>
</dbReference>
<name>A0A4S2DGX9_9CLOT</name>
<dbReference type="RefSeq" id="WP_136007604.1">
    <property type="nucleotide sequence ID" value="NZ_SRYR01000008.1"/>
</dbReference>
<dbReference type="Pfam" id="PF00496">
    <property type="entry name" value="SBP_bac_5"/>
    <property type="match status" value="1"/>
</dbReference>
<dbReference type="InterPro" id="IPR039424">
    <property type="entry name" value="SBP_5"/>
</dbReference>
<feature type="domain" description="Solute-binding protein family 5" evidence="4">
    <location>
        <begin position="76"/>
        <end position="291"/>
    </location>
</feature>
<dbReference type="PANTHER" id="PTHR30290:SF9">
    <property type="entry name" value="OLIGOPEPTIDE-BINDING PROTEIN APPA"/>
    <property type="match status" value="1"/>
</dbReference>
<dbReference type="AlphaFoldDB" id="A0A4S2DGX9"/>
<evidence type="ECO:0000256" key="1">
    <source>
        <dbReference type="ARBA" id="ARBA00005695"/>
    </source>
</evidence>
<organism evidence="5 6">
    <name type="scientific">Clostridium sartagoforme</name>
    <dbReference type="NCBI Taxonomy" id="84031"/>
    <lineage>
        <taxon>Bacteria</taxon>
        <taxon>Bacillati</taxon>
        <taxon>Bacillota</taxon>
        <taxon>Clostridia</taxon>
        <taxon>Eubacteriales</taxon>
        <taxon>Clostridiaceae</taxon>
        <taxon>Clostridium</taxon>
    </lineage>
</organism>
<dbReference type="Gene3D" id="3.40.190.10">
    <property type="entry name" value="Periplasmic binding protein-like II"/>
    <property type="match status" value="1"/>
</dbReference>
<dbReference type="InterPro" id="IPR000914">
    <property type="entry name" value="SBP_5_dom"/>
</dbReference>
<keyword evidence="3" id="KW-0732">Signal</keyword>
<dbReference type="GO" id="GO:0015833">
    <property type="term" value="P:peptide transport"/>
    <property type="evidence" value="ECO:0007669"/>
    <property type="project" value="TreeGrafter"/>
</dbReference>
<gene>
    <name evidence="5" type="ORF">E5347_12710</name>
</gene>
<evidence type="ECO:0000313" key="5">
    <source>
        <dbReference type="EMBL" id="TGY41338.1"/>
    </source>
</evidence>
<evidence type="ECO:0000259" key="4">
    <source>
        <dbReference type="Pfam" id="PF00496"/>
    </source>
</evidence>
<dbReference type="EMBL" id="SRYR01000008">
    <property type="protein sequence ID" value="TGY41338.1"/>
    <property type="molecule type" value="Genomic_DNA"/>
</dbReference>
<dbReference type="Gene3D" id="3.90.76.10">
    <property type="entry name" value="Dipeptide-binding Protein, Domain 1"/>
    <property type="match status" value="1"/>
</dbReference>
<comment type="similarity">
    <text evidence="1">Belongs to the bacterial solute-binding protein 5 family.</text>
</comment>
<comment type="caution">
    <text evidence="5">The sequence shown here is derived from an EMBL/GenBank/DDBJ whole genome shotgun (WGS) entry which is preliminary data.</text>
</comment>
<sequence>MKKIITTIVLALCLILFLIVFIDVAEPQKKESGKDFVYSIPEINYNLKSVGSLDKRMQDVVNATSRGLVELNSNNEISPSLSESVEVKDDGLEYDFKLRDDIYWSDGTKITPSDIATFFREILTEEDEENIYALLNVYGAKAYRGGSGSFSKDVGISYGENNIVFRLNSKDDKFIEELTMSQYRLRKNVLLWEDINNNYNSLIYSGNYTIANMSLSEINLKKNDYINLNIVSNIKVIIDEGEEVAMAAFEIGERDIVINPPKSQLNRLNDEGRLINLKANKAMYLAFNSKDDRLQLEGRKEIYKLFNKAFESYQLNNSLYMELAEGSYFRSDKDDLSKLQARKVMSVGETEWEKPEIIHLIAEESSENKEISEYLVKWFENNTDIQLIYDLVKLSELEKINQENYYDMALISGNLSLTDEVSIYNDLVKFLDGERREKFISLKTEGERLENFLSIEDELFNQYKILPLFFYNDNVAVNKKFKNMSLDGNGNIDFSKIENGAVAQ</sequence>
<reference evidence="5 6" key="1">
    <citation type="submission" date="2019-04" db="EMBL/GenBank/DDBJ databases">
        <title>Microbes associate with the intestines of laboratory mice.</title>
        <authorList>
            <person name="Navarre W."/>
            <person name="Wong E."/>
            <person name="Huang K."/>
            <person name="Tropini C."/>
            <person name="Ng K."/>
            <person name="Yu B."/>
        </authorList>
    </citation>
    <scope>NUCLEOTIDE SEQUENCE [LARGE SCALE GENOMIC DNA]</scope>
    <source>
        <strain evidence="5 6">NM50_B9-20</strain>
    </source>
</reference>
<keyword evidence="2" id="KW-0813">Transport</keyword>
<keyword evidence="6" id="KW-1185">Reference proteome</keyword>